<dbReference type="GO" id="GO:0005886">
    <property type="term" value="C:plasma membrane"/>
    <property type="evidence" value="ECO:0007669"/>
    <property type="project" value="TreeGrafter"/>
</dbReference>
<sequence length="1025" mass="112492">MIHPLRYLKKRPVSIFIVFFLLAGAFLLFSYISIDITAHKAAIKARVTENINATIDFDKAIVRLLPYPTITITGLAVYDEGGDAIIRSTSLKVAISPLALIKKQLDIKLLIIKDGVVMIKRYKDGSINLLRLKKDNKDTDSVEFRPEEFKLTGGHVLFIDEKVKNGGFEVSRVKAYLNRTSRGYTFSLGGNLYKDSNFTLSGATSPEQTGQRISGTMDITNIDIATIKPYLHGAIAKVATEGTLSARLDFSFIGASVERNNGTIKGSLSSKHLVLTPPYPVRKKLHSPASSAALEMSWSPESFLFALSNINFNVANPDTHLRQVALGGKIKLSATRARDSGLIEADLHSSPVEAKYLKELIDPKGTPAGIRRALMGLKEVEGEVAIRRFIVLTTLTPRAGAAKRDKKVALKLELLNTGITHEALKNKISGLSGHIHYKDGNLELLDIKGRYGRDDLKSLNGTVFLSETPVAKLSLLAELDAAEIIKKLRSSGGIPKEKYVRGKGLVGVKLTLDGVIPGMGTGSAKHRNSRRAKGLLIGSLLDFTRASFEFENAFEKEMDFPVIIDAKTDLKADGSATGKAKIKAGKSTVYVKWGGNKKTGEMRLNIETKNFRIADTAGLSPFVFSRTPAKGGISGHLSVTKAAKGRRPEFDADIRVKNAMFKTPVLANTLRDFNMTLKLNGNTGRLLLSEAKVKDSQLSARIEVLDISEGLLDMNFISRSFNTRDVFPPTYKPKVINRQPFKGKGKFTVAKGKIENISYTNLYSKIELDHKNILLKPVTFTSHEGQVSGTILIKRDRRNPVLFTTDFKVAMVELETLFGELGAKKKILSGRAMGECHLEMKRGITPGSRGVNGFFTASSQKGRMWKLIVFNKLFSIVNIISINNLFEKGLIYDSVTGDFVIKDGIISTNNLLLSSSSMRISTIGAIDITKKSIKATVALHPFVTIDKIISKIPFAGWIITGREKSTLTIYSEIKGPLSDPDVKAVPLKSIGRNIGGILKRLLFIPDKKKTTRTDKEKTSEVPGEK</sequence>
<dbReference type="InterPro" id="IPR025263">
    <property type="entry name" value="YhdP_central"/>
</dbReference>
<dbReference type="Pfam" id="PF05359">
    <property type="entry name" value="DUF748"/>
    <property type="match status" value="1"/>
</dbReference>
<name>A0A3B0V4P6_9ZZZZ</name>
<gene>
    <name evidence="3" type="ORF">MNBD_DELTA02-1114</name>
</gene>
<dbReference type="Pfam" id="PF13116">
    <property type="entry name" value="YhdP"/>
    <property type="match status" value="1"/>
</dbReference>
<dbReference type="GO" id="GO:0090313">
    <property type="term" value="P:regulation of protein targeting to membrane"/>
    <property type="evidence" value="ECO:0007669"/>
    <property type="project" value="TreeGrafter"/>
</dbReference>
<keyword evidence="1" id="KW-0472">Membrane</keyword>
<feature type="domain" description="YhdP central" evidence="2">
    <location>
        <begin position="407"/>
        <end position="982"/>
    </location>
</feature>
<dbReference type="PANTHER" id="PTHR30441">
    <property type="entry name" value="DUF748 DOMAIN-CONTAINING PROTEIN"/>
    <property type="match status" value="1"/>
</dbReference>
<evidence type="ECO:0000313" key="3">
    <source>
        <dbReference type="EMBL" id="VAW38535.1"/>
    </source>
</evidence>
<reference evidence="3" key="1">
    <citation type="submission" date="2018-06" db="EMBL/GenBank/DDBJ databases">
        <authorList>
            <person name="Zhirakovskaya E."/>
        </authorList>
    </citation>
    <scope>NUCLEOTIDE SEQUENCE</scope>
</reference>
<evidence type="ECO:0000256" key="1">
    <source>
        <dbReference type="SAM" id="Phobius"/>
    </source>
</evidence>
<protein>
    <recommendedName>
        <fullName evidence="2">YhdP central domain-containing protein</fullName>
    </recommendedName>
</protein>
<dbReference type="AlphaFoldDB" id="A0A3B0V4P6"/>
<keyword evidence="1" id="KW-1133">Transmembrane helix</keyword>
<proteinExistence type="predicted"/>
<dbReference type="EMBL" id="UOEZ01000074">
    <property type="protein sequence ID" value="VAW38535.1"/>
    <property type="molecule type" value="Genomic_DNA"/>
</dbReference>
<organism evidence="3">
    <name type="scientific">hydrothermal vent metagenome</name>
    <dbReference type="NCBI Taxonomy" id="652676"/>
    <lineage>
        <taxon>unclassified sequences</taxon>
        <taxon>metagenomes</taxon>
        <taxon>ecological metagenomes</taxon>
    </lineage>
</organism>
<dbReference type="PANTHER" id="PTHR30441:SF4">
    <property type="entry name" value="PROTEIN ASMA"/>
    <property type="match status" value="1"/>
</dbReference>
<dbReference type="InterPro" id="IPR008023">
    <property type="entry name" value="DUF748"/>
</dbReference>
<feature type="transmembrane region" description="Helical" evidence="1">
    <location>
        <begin position="12"/>
        <end position="34"/>
    </location>
</feature>
<keyword evidence="1" id="KW-0812">Transmembrane</keyword>
<accession>A0A3B0V4P6</accession>
<evidence type="ECO:0000259" key="2">
    <source>
        <dbReference type="Pfam" id="PF13116"/>
    </source>
</evidence>
<dbReference type="InterPro" id="IPR052894">
    <property type="entry name" value="AsmA-related"/>
</dbReference>